<proteinExistence type="predicted"/>
<comment type="caution">
    <text evidence="2">The sequence shown here is derived from an EMBL/GenBank/DDBJ whole genome shotgun (WGS) entry which is preliminary data.</text>
</comment>
<organism evidence="2 3">
    <name type="scientific">Paenibacillus terreus</name>
    <dbReference type="NCBI Taxonomy" id="1387834"/>
    <lineage>
        <taxon>Bacteria</taxon>
        <taxon>Bacillati</taxon>
        <taxon>Bacillota</taxon>
        <taxon>Bacilli</taxon>
        <taxon>Bacillales</taxon>
        <taxon>Paenibacillaceae</taxon>
        <taxon>Paenibacillus</taxon>
    </lineage>
</organism>
<evidence type="ECO:0000313" key="2">
    <source>
        <dbReference type="EMBL" id="MFB5683635.1"/>
    </source>
</evidence>
<name>A0ABV5BDJ4_9BACL</name>
<gene>
    <name evidence="2" type="ORF">ACE3NQ_22225</name>
</gene>
<dbReference type="InterPro" id="IPR003346">
    <property type="entry name" value="Transposase_20"/>
</dbReference>
<evidence type="ECO:0000259" key="1">
    <source>
        <dbReference type="Pfam" id="PF02371"/>
    </source>
</evidence>
<dbReference type="Proteomes" id="UP001580407">
    <property type="component" value="Unassembled WGS sequence"/>
</dbReference>
<accession>A0ABV5BDJ4</accession>
<feature type="domain" description="Transposase IS116/IS110/IS902 C-terminal" evidence="1">
    <location>
        <begin position="72"/>
        <end position="124"/>
    </location>
</feature>
<reference evidence="2 3" key="1">
    <citation type="submission" date="2024-09" db="EMBL/GenBank/DDBJ databases">
        <authorList>
            <person name="Ruan L."/>
        </authorList>
    </citation>
    <scope>NUCLEOTIDE SEQUENCE [LARGE SCALE GENOMIC DNA]</scope>
    <source>
        <strain evidence="2 3">D33</strain>
    </source>
</reference>
<dbReference type="EMBL" id="JBHILM010000029">
    <property type="protein sequence ID" value="MFB5683635.1"/>
    <property type="molecule type" value="Genomic_DNA"/>
</dbReference>
<keyword evidence="3" id="KW-1185">Reference proteome</keyword>
<sequence>MIEFRHKSPDAKVEEILEIVHQPKISVPQATIKAKSRLELVLIKQLLVLVEELDNYDKTIMQLFKTLNDAPIFAGLPGADKRLAPKLLAEWGDNRTLYDSSSSVQALAGTSPVAFQSGKYNKRHVEEHPV</sequence>
<evidence type="ECO:0000313" key="3">
    <source>
        <dbReference type="Proteomes" id="UP001580407"/>
    </source>
</evidence>
<dbReference type="RefSeq" id="WP_375527365.1">
    <property type="nucleotide sequence ID" value="NZ_JBHILM010000029.1"/>
</dbReference>
<dbReference type="Pfam" id="PF02371">
    <property type="entry name" value="Transposase_20"/>
    <property type="match status" value="1"/>
</dbReference>
<protein>
    <submittedName>
        <fullName evidence="2">Transposase</fullName>
    </submittedName>
</protein>